<keyword evidence="2" id="KW-1133">Transmembrane helix</keyword>
<keyword evidence="2" id="KW-0472">Membrane</keyword>
<feature type="region of interest" description="Disordered" evidence="1">
    <location>
        <begin position="69"/>
        <end position="123"/>
    </location>
</feature>
<evidence type="ECO:0000256" key="2">
    <source>
        <dbReference type="SAM" id="Phobius"/>
    </source>
</evidence>
<evidence type="ECO:0000256" key="1">
    <source>
        <dbReference type="SAM" id="MobiDB-lite"/>
    </source>
</evidence>
<reference evidence="3 4" key="1">
    <citation type="submission" date="2024-09" db="EMBL/GenBank/DDBJ databases">
        <authorList>
            <person name="Sun Q."/>
            <person name="Mori K."/>
        </authorList>
    </citation>
    <scope>NUCLEOTIDE SEQUENCE [LARGE SCALE GENOMIC DNA]</scope>
    <source>
        <strain evidence="3 4">CGMCC 1.15906</strain>
    </source>
</reference>
<accession>A0ABV6QHU8</accession>
<evidence type="ECO:0000313" key="4">
    <source>
        <dbReference type="Proteomes" id="UP001589890"/>
    </source>
</evidence>
<protein>
    <submittedName>
        <fullName evidence="3">Uncharacterized protein</fullName>
    </submittedName>
</protein>
<keyword evidence="4" id="KW-1185">Reference proteome</keyword>
<organism evidence="3 4">
    <name type="scientific">Kribbella deserti</name>
    <dbReference type="NCBI Taxonomy" id="1926257"/>
    <lineage>
        <taxon>Bacteria</taxon>
        <taxon>Bacillati</taxon>
        <taxon>Actinomycetota</taxon>
        <taxon>Actinomycetes</taxon>
        <taxon>Propionibacteriales</taxon>
        <taxon>Kribbellaceae</taxon>
        <taxon>Kribbella</taxon>
    </lineage>
</organism>
<feature type="transmembrane region" description="Helical" evidence="2">
    <location>
        <begin position="44"/>
        <end position="64"/>
    </location>
</feature>
<dbReference type="RefSeq" id="WP_380045170.1">
    <property type="nucleotide sequence ID" value="NZ_JBHLTC010000010.1"/>
</dbReference>
<evidence type="ECO:0000313" key="3">
    <source>
        <dbReference type="EMBL" id="MFC0624200.1"/>
    </source>
</evidence>
<keyword evidence="2" id="KW-0812">Transmembrane</keyword>
<name>A0ABV6QHU8_9ACTN</name>
<feature type="region of interest" description="Disordered" evidence="1">
    <location>
        <begin position="22"/>
        <end position="44"/>
    </location>
</feature>
<proteinExistence type="predicted"/>
<sequence length="262" mass="27414">MSKPTDDEAAKLLRETFAEREALLDRDLPSATIHPLPKAKKRPVGTALVAAASVAAVVAGAVYVTGGPEEAGTAGPTPSATAPGKASELPVAPQTNQPQTNQPQTNQPQTNHPQTNRPLGQASQWGQAYAEVIHALLKNRTAGESKIVILDRPVGGSFPGDKGYQLGGPFDQSTKDDVTARIGMLGTISWVREKPVLKDPCAPQPAGLVVITLGGLKLKDGHLEIPASSWEGCLSAQWLTFRLDQGATGWKVTGTVGPQAIS</sequence>
<dbReference type="EMBL" id="JBHLTC010000010">
    <property type="protein sequence ID" value="MFC0624200.1"/>
    <property type="molecule type" value="Genomic_DNA"/>
</dbReference>
<gene>
    <name evidence="3" type="ORF">ACFFGN_09005</name>
</gene>
<feature type="compositionally biased region" description="Low complexity" evidence="1">
    <location>
        <begin position="69"/>
        <end position="116"/>
    </location>
</feature>
<comment type="caution">
    <text evidence="3">The sequence shown here is derived from an EMBL/GenBank/DDBJ whole genome shotgun (WGS) entry which is preliminary data.</text>
</comment>
<dbReference type="Proteomes" id="UP001589890">
    <property type="component" value="Unassembled WGS sequence"/>
</dbReference>